<feature type="region of interest" description="Disordered" evidence="2">
    <location>
        <begin position="221"/>
        <end position="251"/>
    </location>
</feature>
<evidence type="ECO:0000259" key="3">
    <source>
        <dbReference type="Pfam" id="PF15508"/>
    </source>
</evidence>
<gene>
    <name evidence="4" type="ORF">K452DRAFT_205772</name>
</gene>
<feature type="compositionally biased region" description="Basic residues" evidence="2">
    <location>
        <begin position="221"/>
        <end position="240"/>
    </location>
</feature>
<dbReference type="GO" id="GO:0017040">
    <property type="term" value="F:N-acylsphingosine amidohydrolase activity"/>
    <property type="evidence" value="ECO:0007669"/>
    <property type="project" value="UniProtKB-EC"/>
</dbReference>
<keyword evidence="5" id="KW-1185">Reference proteome</keyword>
<organism evidence="4 5">
    <name type="scientific">Aplosporella prunicola CBS 121167</name>
    <dbReference type="NCBI Taxonomy" id="1176127"/>
    <lineage>
        <taxon>Eukaryota</taxon>
        <taxon>Fungi</taxon>
        <taxon>Dikarya</taxon>
        <taxon>Ascomycota</taxon>
        <taxon>Pezizomycotina</taxon>
        <taxon>Dothideomycetes</taxon>
        <taxon>Dothideomycetes incertae sedis</taxon>
        <taxon>Botryosphaeriales</taxon>
        <taxon>Aplosporellaceae</taxon>
        <taxon>Aplosporella</taxon>
    </lineage>
</organism>
<feature type="domain" description="Acid ceramidase N-terminal" evidence="3">
    <location>
        <begin position="1"/>
        <end position="42"/>
    </location>
</feature>
<dbReference type="RefSeq" id="XP_033392207.1">
    <property type="nucleotide sequence ID" value="XM_033536105.1"/>
</dbReference>
<dbReference type="GeneID" id="54293601"/>
<proteinExistence type="predicted"/>
<evidence type="ECO:0000256" key="2">
    <source>
        <dbReference type="SAM" id="MobiDB-lite"/>
    </source>
</evidence>
<accession>A0A6A6AX30</accession>
<reference evidence="4" key="1">
    <citation type="journal article" date="2020" name="Stud. Mycol.">
        <title>101 Dothideomycetes genomes: a test case for predicting lifestyles and emergence of pathogens.</title>
        <authorList>
            <person name="Haridas S."/>
            <person name="Albert R."/>
            <person name="Binder M."/>
            <person name="Bloem J."/>
            <person name="Labutti K."/>
            <person name="Salamov A."/>
            <person name="Andreopoulos B."/>
            <person name="Baker S."/>
            <person name="Barry K."/>
            <person name="Bills G."/>
            <person name="Bluhm B."/>
            <person name="Cannon C."/>
            <person name="Castanera R."/>
            <person name="Culley D."/>
            <person name="Daum C."/>
            <person name="Ezra D."/>
            <person name="Gonzalez J."/>
            <person name="Henrissat B."/>
            <person name="Kuo A."/>
            <person name="Liang C."/>
            <person name="Lipzen A."/>
            <person name="Lutzoni F."/>
            <person name="Magnuson J."/>
            <person name="Mondo S."/>
            <person name="Nolan M."/>
            <person name="Ohm R."/>
            <person name="Pangilinan J."/>
            <person name="Park H.-J."/>
            <person name="Ramirez L."/>
            <person name="Alfaro M."/>
            <person name="Sun H."/>
            <person name="Tritt A."/>
            <person name="Yoshinaga Y."/>
            <person name="Zwiers L.-H."/>
            <person name="Turgeon B."/>
            <person name="Goodwin S."/>
            <person name="Spatafora J."/>
            <person name="Crous P."/>
            <person name="Grigoriev I."/>
        </authorList>
    </citation>
    <scope>NUCLEOTIDE SEQUENCE</scope>
    <source>
        <strain evidence="4">CBS 121167</strain>
    </source>
</reference>
<dbReference type="EMBL" id="ML995519">
    <property type="protein sequence ID" value="KAF2136489.1"/>
    <property type="molecule type" value="Genomic_DNA"/>
</dbReference>
<dbReference type="AlphaFoldDB" id="A0A6A6AX30"/>
<name>A0A6A6AX30_9PEZI</name>
<dbReference type="EC" id="3.5.1.23" evidence="1"/>
<protein>
    <recommendedName>
        <fullName evidence="1">ceramidase</fullName>
        <ecNumber evidence="1">3.5.1.23</ecNumber>
    </recommendedName>
</protein>
<dbReference type="PANTHER" id="PTHR28583">
    <property type="entry name" value="ACID AMIDASE"/>
    <property type="match status" value="1"/>
</dbReference>
<dbReference type="InterPro" id="IPR029130">
    <property type="entry name" value="Acid_ceramidase_N"/>
</dbReference>
<sequence length="405" mass="45368">PPTYTIDLSLAPEHRYDALIAAYRPQLQHLLPLFAEIAAETGLSPRTAQRLAKLFLRRVGSKEQTRELRGISRASGVGLEMLVAFNVLLDLFMGCTSGGVRVRDPDSAGASAAPPTRMLHFRTLDWDMDALRRVIVQLDFVRKPHGAVVARAITYVGFVGVLTGVRRGLSMSLNFRPYHNDDASRVHNLRFWAHLALVLLGWRASVAAVLRQVLIPEEKERHRRKHLHHRRLHSGHRKLDHHPPPPPQPSLQDIKTALPPTPSTAAYLIFSDGAETAVFEKDLRTAALRTSSEFIAVTNSDVPGAVACGGGGGGNAGRAKLVQLPLLRDMLAESDERRECMEAAWRRAETRFRRHRRHRGGHEEPYVHLEDVLRWLTAYPVANEATHLAAVLDPLRGEVVWCRFW</sequence>
<dbReference type="PANTHER" id="PTHR28583:SF1">
    <property type="entry name" value="ACID CERAMIDASE"/>
    <property type="match status" value="1"/>
</dbReference>
<evidence type="ECO:0000313" key="5">
    <source>
        <dbReference type="Proteomes" id="UP000799438"/>
    </source>
</evidence>
<feature type="non-terminal residue" evidence="4">
    <location>
        <position position="1"/>
    </location>
</feature>
<dbReference type="OrthoDB" id="5273684at2759"/>
<evidence type="ECO:0000256" key="1">
    <source>
        <dbReference type="ARBA" id="ARBA00011891"/>
    </source>
</evidence>
<dbReference type="Pfam" id="PF15508">
    <property type="entry name" value="NAAA-beta"/>
    <property type="match status" value="1"/>
</dbReference>
<feature type="non-terminal residue" evidence="4">
    <location>
        <position position="405"/>
    </location>
</feature>
<dbReference type="Proteomes" id="UP000799438">
    <property type="component" value="Unassembled WGS sequence"/>
</dbReference>
<evidence type="ECO:0000313" key="4">
    <source>
        <dbReference type="EMBL" id="KAF2136489.1"/>
    </source>
</evidence>